<dbReference type="GO" id="GO:0045892">
    <property type="term" value="P:negative regulation of DNA-templated transcription"/>
    <property type="evidence" value="ECO:0007669"/>
    <property type="project" value="TreeGrafter"/>
</dbReference>
<protein>
    <submittedName>
        <fullName evidence="6">Transcriptional regulator, IclR family</fullName>
    </submittedName>
</protein>
<organism evidence="6 7">
    <name type="scientific">Parasphingorhabdus marina DSM 22363</name>
    <dbReference type="NCBI Taxonomy" id="1123272"/>
    <lineage>
        <taxon>Bacteria</taxon>
        <taxon>Pseudomonadati</taxon>
        <taxon>Pseudomonadota</taxon>
        <taxon>Alphaproteobacteria</taxon>
        <taxon>Sphingomonadales</taxon>
        <taxon>Sphingomonadaceae</taxon>
        <taxon>Parasphingorhabdus</taxon>
    </lineage>
</organism>
<keyword evidence="2" id="KW-0238">DNA-binding</keyword>
<dbReference type="PROSITE" id="PS51078">
    <property type="entry name" value="ICLR_ED"/>
    <property type="match status" value="1"/>
</dbReference>
<keyword evidence="7" id="KW-1185">Reference proteome</keyword>
<dbReference type="GO" id="GO:0003700">
    <property type="term" value="F:DNA-binding transcription factor activity"/>
    <property type="evidence" value="ECO:0007669"/>
    <property type="project" value="TreeGrafter"/>
</dbReference>
<dbReference type="Pfam" id="PF01614">
    <property type="entry name" value="IclR_C"/>
    <property type="match status" value="1"/>
</dbReference>
<feature type="domain" description="HTH iclR-type" evidence="4">
    <location>
        <begin position="8"/>
        <end position="69"/>
    </location>
</feature>
<evidence type="ECO:0000256" key="1">
    <source>
        <dbReference type="ARBA" id="ARBA00023015"/>
    </source>
</evidence>
<dbReference type="Gene3D" id="3.30.450.40">
    <property type="match status" value="1"/>
</dbReference>
<evidence type="ECO:0000259" key="4">
    <source>
        <dbReference type="PROSITE" id="PS51077"/>
    </source>
</evidence>
<reference evidence="7" key="1">
    <citation type="submission" date="2016-11" db="EMBL/GenBank/DDBJ databases">
        <authorList>
            <person name="Varghese N."/>
            <person name="Submissions S."/>
        </authorList>
    </citation>
    <scope>NUCLEOTIDE SEQUENCE [LARGE SCALE GENOMIC DNA]</scope>
    <source>
        <strain evidence="7">DSM 22363</strain>
    </source>
</reference>
<dbReference type="InterPro" id="IPR011991">
    <property type="entry name" value="ArsR-like_HTH"/>
</dbReference>
<dbReference type="Proteomes" id="UP000185192">
    <property type="component" value="Unassembled WGS sequence"/>
</dbReference>
<name>A0A1N6D9H2_9SPHN</name>
<dbReference type="EMBL" id="FSQW01000001">
    <property type="protein sequence ID" value="SIN67377.1"/>
    <property type="molecule type" value="Genomic_DNA"/>
</dbReference>
<gene>
    <name evidence="6" type="ORF">SAMN02745824_1720</name>
</gene>
<dbReference type="GO" id="GO:0003677">
    <property type="term" value="F:DNA binding"/>
    <property type="evidence" value="ECO:0007669"/>
    <property type="project" value="UniProtKB-KW"/>
</dbReference>
<evidence type="ECO:0000313" key="6">
    <source>
        <dbReference type="EMBL" id="SIN67377.1"/>
    </source>
</evidence>
<keyword evidence="3" id="KW-0804">Transcription</keyword>
<proteinExistence type="predicted"/>
<dbReference type="RefSeq" id="WP_074204602.1">
    <property type="nucleotide sequence ID" value="NZ_FSQW01000001.1"/>
</dbReference>
<dbReference type="InterPro" id="IPR050707">
    <property type="entry name" value="HTH_MetabolicPath_Reg"/>
</dbReference>
<dbReference type="SMART" id="SM00346">
    <property type="entry name" value="HTH_ICLR"/>
    <property type="match status" value="1"/>
</dbReference>
<dbReference type="CDD" id="cd00090">
    <property type="entry name" value="HTH_ARSR"/>
    <property type="match status" value="1"/>
</dbReference>
<dbReference type="InterPro" id="IPR036390">
    <property type="entry name" value="WH_DNA-bd_sf"/>
</dbReference>
<dbReference type="SUPFAM" id="SSF46785">
    <property type="entry name" value="Winged helix' DNA-binding domain"/>
    <property type="match status" value="1"/>
</dbReference>
<dbReference type="SUPFAM" id="SSF55781">
    <property type="entry name" value="GAF domain-like"/>
    <property type="match status" value="1"/>
</dbReference>
<dbReference type="InterPro" id="IPR029016">
    <property type="entry name" value="GAF-like_dom_sf"/>
</dbReference>
<evidence type="ECO:0000256" key="3">
    <source>
        <dbReference type="ARBA" id="ARBA00023163"/>
    </source>
</evidence>
<keyword evidence="1" id="KW-0805">Transcription regulation</keyword>
<dbReference type="InterPro" id="IPR014757">
    <property type="entry name" value="Tscrpt_reg_IclR_C"/>
</dbReference>
<dbReference type="STRING" id="1123272.SAMN02745824_1720"/>
<dbReference type="PROSITE" id="PS51077">
    <property type="entry name" value="HTH_ICLR"/>
    <property type="match status" value="1"/>
</dbReference>
<dbReference type="PANTHER" id="PTHR30136:SF23">
    <property type="entry name" value="DNA-BINDING TRANSCRIPTIONAL ACTIVATOR MHPR"/>
    <property type="match status" value="1"/>
</dbReference>
<dbReference type="InterPro" id="IPR036388">
    <property type="entry name" value="WH-like_DNA-bd_sf"/>
</dbReference>
<dbReference type="Gene3D" id="1.10.10.10">
    <property type="entry name" value="Winged helix-like DNA-binding domain superfamily/Winged helix DNA-binding domain"/>
    <property type="match status" value="1"/>
</dbReference>
<accession>A0A1N6D9H2</accession>
<dbReference type="InterPro" id="IPR005471">
    <property type="entry name" value="Tscrpt_reg_IclR_N"/>
</dbReference>
<dbReference type="OrthoDB" id="7182119at2"/>
<dbReference type="PANTHER" id="PTHR30136">
    <property type="entry name" value="HELIX-TURN-HELIX TRANSCRIPTIONAL REGULATOR, ICLR FAMILY"/>
    <property type="match status" value="1"/>
</dbReference>
<dbReference type="Pfam" id="PF09339">
    <property type="entry name" value="HTH_IclR"/>
    <property type="match status" value="1"/>
</dbReference>
<feature type="domain" description="IclR-ED" evidence="5">
    <location>
        <begin position="70"/>
        <end position="260"/>
    </location>
</feature>
<dbReference type="AlphaFoldDB" id="A0A1N6D9H2"/>
<evidence type="ECO:0000259" key="5">
    <source>
        <dbReference type="PROSITE" id="PS51078"/>
    </source>
</evidence>
<evidence type="ECO:0000256" key="2">
    <source>
        <dbReference type="ARBA" id="ARBA00023125"/>
    </source>
</evidence>
<sequence length="261" mass="28979">MAKDDYTIRSIHRGFSVLQAINRSGSMRLMDISKSTQLPYPTVSRIVETLVELGMVERESSGRRYRPTALVQTLSAGYQEEHALVSCARPHIVKLCNKVGWPITITTRVGNRMMVRDSTHRLTTLTFNNYAPGYTLPLLECSVGKVYLAFCGEEERISIISSLEKLDDKVDQMAKLLLRDDDVLLDDIRTKGYAYHAYNQHTENPGKTSSLAVPVFLDGKLAGGLGLIFFSSSMSVAEAAEKYVDEMRETAELIGKSGSSS</sequence>
<evidence type="ECO:0000313" key="7">
    <source>
        <dbReference type="Proteomes" id="UP000185192"/>
    </source>
</evidence>